<gene>
    <name evidence="2" type="ORF">ACOF00016_LOCUS6152</name>
</gene>
<organism evidence="2">
    <name type="scientific">Amphora coffeiformis</name>
    <dbReference type="NCBI Taxonomy" id="265554"/>
    <lineage>
        <taxon>Eukaryota</taxon>
        <taxon>Sar</taxon>
        <taxon>Stramenopiles</taxon>
        <taxon>Ochrophyta</taxon>
        <taxon>Bacillariophyta</taxon>
        <taxon>Bacillariophyceae</taxon>
        <taxon>Bacillariophycidae</taxon>
        <taxon>Thalassiophysales</taxon>
        <taxon>Catenulaceae</taxon>
        <taxon>Amphora</taxon>
    </lineage>
</organism>
<sequence>MMKLAVLVFVLSFVVAAAKNDLATSVGGSHIARWTLPQDVFTGECDLVLVNAKDFHNGAGLALHVRTTLEPSSSSSSSYMERAAVRVGEHVLEVLPDKVYLNGVQYDPSESEQPLRFTNGNYHYHYKLIKEETKDTRVFRLDLGGWSAIEFSFYKQFLTVSTTGTIHDFGNAVGMLGNYHDGSMWSRSGEPFTQSFEKYAFEWQVDPREDGQLFRQARAPQLPLEQCRMPSEPKLFQRNLRALRN</sequence>
<dbReference type="AlphaFoldDB" id="A0A7S3P2R4"/>
<feature type="signal peptide" evidence="1">
    <location>
        <begin position="1"/>
        <end position="18"/>
    </location>
</feature>
<name>A0A7S3P2R4_9STRA</name>
<evidence type="ECO:0000313" key="2">
    <source>
        <dbReference type="EMBL" id="CAE0408404.1"/>
    </source>
</evidence>
<protein>
    <submittedName>
        <fullName evidence="2">Uncharacterized protein</fullName>
    </submittedName>
</protein>
<accession>A0A7S3P2R4</accession>
<proteinExistence type="predicted"/>
<reference evidence="2" key="1">
    <citation type="submission" date="2021-01" db="EMBL/GenBank/DDBJ databases">
        <authorList>
            <person name="Corre E."/>
            <person name="Pelletier E."/>
            <person name="Niang G."/>
            <person name="Scheremetjew M."/>
            <person name="Finn R."/>
            <person name="Kale V."/>
            <person name="Holt S."/>
            <person name="Cochrane G."/>
            <person name="Meng A."/>
            <person name="Brown T."/>
            <person name="Cohen L."/>
        </authorList>
    </citation>
    <scope>NUCLEOTIDE SEQUENCE</scope>
    <source>
        <strain evidence="2">CCMP127</strain>
    </source>
</reference>
<dbReference type="EMBL" id="HBIM01007222">
    <property type="protein sequence ID" value="CAE0408404.1"/>
    <property type="molecule type" value="Transcribed_RNA"/>
</dbReference>
<feature type="chain" id="PRO_5030799673" evidence="1">
    <location>
        <begin position="19"/>
        <end position="245"/>
    </location>
</feature>
<keyword evidence="1" id="KW-0732">Signal</keyword>
<evidence type="ECO:0000256" key="1">
    <source>
        <dbReference type="SAM" id="SignalP"/>
    </source>
</evidence>